<proteinExistence type="inferred from homology"/>
<sequence length="358" mass="36745">MNPNLCVKLADRLAALNENKGEVRQAIARVLEAPALVLGPEVDAFEAAFARWLGVNTAVGVASGTDALALALRAAGVEPGARVVVDALAGPAPLAALVRIGAIPVRVDVEPETLTLAPQALKALLAGGERSQAMPRAVLATHRDGHPADLAALGALCAGHGLALVEDCTDAVGAALDGRRVGCTGLTAAFCFGPERSLGALGRAGLVTSTSPEIEASLRHMRDQVFDCPLDALQAAVLRAQLRSVDGAILRRQSIALRYDTALAPLGIIVPTERSNATHAYCRYVIRVSQPQAARAALTALGLGAEACAPFGDADLSDANAPVARQAVAQAVALPVYPQLPADHQRAVITALATALGR</sequence>
<dbReference type="PANTHER" id="PTHR30244:SF42">
    <property type="entry name" value="UDP-2-ACETAMIDO-2-DEOXY-3-OXO-D-GLUCURONATE AMINOTRANSFERASE"/>
    <property type="match status" value="1"/>
</dbReference>
<keyword evidence="3" id="KW-1185">Reference proteome</keyword>
<dbReference type="InterPro" id="IPR000653">
    <property type="entry name" value="DegT/StrS_aminotransferase"/>
</dbReference>
<evidence type="ECO:0000256" key="1">
    <source>
        <dbReference type="RuleBase" id="RU004508"/>
    </source>
</evidence>
<keyword evidence="2" id="KW-0808">Transferase</keyword>
<name>A0A512H847_9PROT</name>
<comment type="similarity">
    <text evidence="1">Belongs to the DegT/DnrJ/EryC1 family.</text>
</comment>
<dbReference type="InterPro" id="IPR015422">
    <property type="entry name" value="PyrdxlP-dep_Trfase_small"/>
</dbReference>
<evidence type="ECO:0000313" key="3">
    <source>
        <dbReference type="Proteomes" id="UP000321567"/>
    </source>
</evidence>
<gene>
    <name evidence="2" type="primary">gnnB</name>
    <name evidence="2" type="ORF">ROR02_17420</name>
</gene>
<accession>A0A512H847</accession>
<organism evidence="2 3">
    <name type="scientific">Pararhodospirillum oryzae</name>
    <dbReference type="NCBI Taxonomy" id="478448"/>
    <lineage>
        <taxon>Bacteria</taxon>
        <taxon>Pseudomonadati</taxon>
        <taxon>Pseudomonadota</taxon>
        <taxon>Alphaproteobacteria</taxon>
        <taxon>Rhodospirillales</taxon>
        <taxon>Rhodospirillaceae</taxon>
        <taxon>Pararhodospirillum</taxon>
    </lineage>
</organism>
<dbReference type="GO" id="GO:0030170">
    <property type="term" value="F:pyridoxal phosphate binding"/>
    <property type="evidence" value="ECO:0007669"/>
    <property type="project" value="TreeGrafter"/>
</dbReference>
<reference evidence="2 3" key="1">
    <citation type="submission" date="2019-07" db="EMBL/GenBank/DDBJ databases">
        <title>Whole genome shotgun sequence of Rhodospirillum oryzae NBRC 107573.</title>
        <authorList>
            <person name="Hosoyama A."/>
            <person name="Uohara A."/>
            <person name="Ohji S."/>
            <person name="Ichikawa N."/>
        </authorList>
    </citation>
    <scope>NUCLEOTIDE SEQUENCE [LARGE SCALE GENOMIC DNA]</scope>
    <source>
        <strain evidence="2 3">NBRC 107573</strain>
    </source>
</reference>
<dbReference type="SUPFAM" id="SSF53383">
    <property type="entry name" value="PLP-dependent transferases"/>
    <property type="match status" value="1"/>
</dbReference>
<keyword evidence="1" id="KW-0663">Pyridoxal phosphate</keyword>
<dbReference type="Pfam" id="PF01041">
    <property type="entry name" value="DegT_DnrJ_EryC1"/>
    <property type="match status" value="1"/>
</dbReference>
<dbReference type="PANTHER" id="PTHR30244">
    <property type="entry name" value="TRANSAMINASE"/>
    <property type="match status" value="1"/>
</dbReference>
<protein>
    <submittedName>
        <fullName evidence="2">UDP-2-acetamido-2-deoxy-alpha-D-ribo-hexopyranos-3-ulose 3-aminotransferase</fullName>
    </submittedName>
</protein>
<dbReference type="GO" id="GO:0008483">
    <property type="term" value="F:transaminase activity"/>
    <property type="evidence" value="ECO:0007669"/>
    <property type="project" value="UniProtKB-KW"/>
</dbReference>
<dbReference type="Proteomes" id="UP000321567">
    <property type="component" value="Unassembled WGS sequence"/>
</dbReference>
<dbReference type="Gene3D" id="3.40.640.10">
    <property type="entry name" value="Type I PLP-dependent aspartate aminotransferase-like (Major domain)"/>
    <property type="match status" value="1"/>
</dbReference>
<dbReference type="InterPro" id="IPR015424">
    <property type="entry name" value="PyrdxlP-dep_Trfase"/>
</dbReference>
<comment type="caution">
    <text evidence="2">The sequence shown here is derived from an EMBL/GenBank/DDBJ whole genome shotgun (WGS) entry which is preliminary data.</text>
</comment>
<evidence type="ECO:0000313" key="2">
    <source>
        <dbReference type="EMBL" id="GEO81611.1"/>
    </source>
</evidence>
<dbReference type="GO" id="GO:0000271">
    <property type="term" value="P:polysaccharide biosynthetic process"/>
    <property type="evidence" value="ECO:0007669"/>
    <property type="project" value="TreeGrafter"/>
</dbReference>
<dbReference type="InterPro" id="IPR015421">
    <property type="entry name" value="PyrdxlP-dep_Trfase_major"/>
</dbReference>
<dbReference type="Gene3D" id="3.90.1150.10">
    <property type="entry name" value="Aspartate Aminotransferase, domain 1"/>
    <property type="match status" value="1"/>
</dbReference>
<dbReference type="RefSeq" id="WP_170245043.1">
    <property type="nucleotide sequence ID" value="NZ_BJZO01000042.1"/>
</dbReference>
<keyword evidence="2" id="KW-0032">Aminotransferase</keyword>
<dbReference type="PIRSF" id="PIRSF000390">
    <property type="entry name" value="PLP_StrS"/>
    <property type="match status" value="1"/>
</dbReference>
<dbReference type="EMBL" id="BJZO01000042">
    <property type="protein sequence ID" value="GEO81611.1"/>
    <property type="molecule type" value="Genomic_DNA"/>
</dbReference>
<dbReference type="AlphaFoldDB" id="A0A512H847"/>